<gene>
    <name evidence="2" type="ORF">PVK37_31605</name>
</gene>
<dbReference type="PROSITE" id="PS51257">
    <property type="entry name" value="PROKAR_LIPOPROTEIN"/>
    <property type="match status" value="1"/>
</dbReference>
<keyword evidence="3" id="KW-1185">Reference proteome</keyword>
<name>A0ABY7ZSH6_9ACTN</name>
<protein>
    <recommendedName>
        <fullName evidence="4">DUF3558 domain-containing protein</fullName>
    </recommendedName>
</protein>
<accession>A0ABY7ZSH6</accession>
<feature type="region of interest" description="Disordered" evidence="1">
    <location>
        <begin position="57"/>
        <end position="89"/>
    </location>
</feature>
<sequence length="193" mass="20750">MTIRTVRWVIIAIMLPFAVAGCADRPGRASVGERPAREFHLVENLCDQLDHERLSAASGGTPVKTRTVPGRTGHTSRCALSTGSPSTGVSMLQVDTEIGEPPTGEPRLYSHHREISGVGDHAQIELPPALTADLDSPVIEGPTSSRICTLTVVEGTARIRVQWTNHARKLLSDADTEALLVAYARETLHLMGS</sequence>
<dbReference type="Proteomes" id="UP001219605">
    <property type="component" value="Chromosome"/>
</dbReference>
<organism evidence="2 3">
    <name type="scientific">Micromonospora cathayae</name>
    <dbReference type="NCBI Taxonomy" id="3028804"/>
    <lineage>
        <taxon>Bacteria</taxon>
        <taxon>Bacillati</taxon>
        <taxon>Actinomycetota</taxon>
        <taxon>Actinomycetes</taxon>
        <taxon>Micromonosporales</taxon>
        <taxon>Micromonosporaceae</taxon>
        <taxon>Micromonospora</taxon>
    </lineage>
</organism>
<evidence type="ECO:0000313" key="3">
    <source>
        <dbReference type="Proteomes" id="UP001219605"/>
    </source>
</evidence>
<evidence type="ECO:0000256" key="1">
    <source>
        <dbReference type="SAM" id="MobiDB-lite"/>
    </source>
</evidence>
<proteinExistence type="predicted"/>
<dbReference type="EMBL" id="CP118615">
    <property type="protein sequence ID" value="WDZ84899.1"/>
    <property type="molecule type" value="Genomic_DNA"/>
</dbReference>
<reference evidence="2 3" key="1">
    <citation type="submission" date="2023-02" db="EMBL/GenBank/DDBJ databases">
        <authorList>
            <person name="Mo P."/>
        </authorList>
    </citation>
    <scope>NUCLEOTIDE SEQUENCE [LARGE SCALE GENOMIC DNA]</scope>
    <source>
        <strain evidence="2 3">HUAS 3</strain>
    </source>
</reference>
<dbReference type="RefSeq" id="WP_275031582.1">
    <property type="nucleotide sequence ID" value="NZ_CP118615.1"/>
</dbReference>
<evidence type="ECO:0008006" key="4">
    <source>
        <dbReference type="Google" id="ProtNLM"/>
    </source>
</evidence>
<evidence type="ECO:0000313" key="2">
    <source>
        <dbReference type="EMBL" id="WDZ84899.1"/>
    </source>
</evidence>
<feature type="compositionally biased region" description="Polar residues" evidence="1">
    <location>
        <begin position="73"/>
        <end position="89"/>
    </location>
</feature>